<evidence type="ECO:0000313" key="3">
    <source>
        <dbReference type="Proteomes" id="UP000605086"/>
    </source>
</evidence>
<gene>
    <name evidence="2" type="ORF">GBZ48_31505</name>
</gene>
<feature type="coiled-coil region" evidence="1">
    <location>
        <begin position="41"/>
        <end position="68"/>
    </location>
</feature>
<organism evidence="2 3">
    <name type="scientific">Azospirillum melinis</name>
    <dbReference type="NCBI Taxonomy" id="328839"/>
    <lineage>
        <taxon>Bacteria</taxon>
        <taxon>Pseudomonadati</taxon>
        <taxon>Pseudomonadota</taxon>
        <taxon>Alphaproteobacteria</taxon>
        <taxon>Rhodospirillales</taxon>
        <taxon>Azospirillaceae</taxon>
        <taxon>Azospirillum</taxon>
    </lineage>
</organism>
<keyword evidence="1" id="KW-0175">Coiled coil</keyword>
<reference evidence="2 3" key="1">
    <citation type="submission" date="2019-10" db="EMBL/GenBank/DDBJ databases">
        <title>Genome sequence of Azospirillum melinis.</title>
        <authorList>
            <person name="Ambrosini A."/>
            <person name="Sant'Anna F.H."/>
            <person name="Cassan F.D."/>
            <person name="Souza E.M."/>
            <person name="Passaglia L.M.P."/>
        </authorList>
    </citation>
    <scope>NUCLEOTIDE SEQUENCE [LARGE SCALE GENOMIC DNA]</scope>
    <source>
        <strain evidence="2 3">TMCY0552</strain>
    </source>
</reference>
<proteinExistence type="predicted"/>
<dbReference type="EMBL" id="WHOS01000073">
    <property type="protein sequence ID" value="NUB03744.1"/>
    <property type="molecule type" value="Genomic_DNA"/>
</dbReference>
<comment type="caution">
    <text evidence="2">The sequence shown here is derived from an EMBL/GenBank/DDBJ whole genome shotgun (WGS) entry which is preliminary data.</text>
</comment>
<dbReference type="RefSeq" id="WP_174474615.1">
    <property type="nucleotide sequence ID" value="NZ_JAGINN010000033.1"/>
</dbReference>
<evidence type="ECO:0000256" key="1">
    <source>
        <dbReference type="SAM" id="Coils"/>
    </source>
</evidence>
<evidence type="ECO:0000313" key="2">
    <source>
        <dbReference type="EMBL" id="NUB03744.1"/>
    </source>
</evidence>
<feature type="coiled-coil region" evidence="1">
    <location>
        <begin position="93"/>
        <end position="134"/>
    </location>
</feature>
<sequence length="307" mass="33048">MSTLPLSVGQYRFDPIANEGRNRREMLAVAEQKVDESAAGLTVARKAADAAEETAAKAKSDLEALLALNTDSEQDKAVIAAAQAAADAAAESAAKAKGEADAKAQELKTAQELIESLRRALEQIEADAQKRTLRPVYILRVPNFRLQAQFDQCYFDVPVAPSDRKLWLAMKAVVQSRGAEYGVTADSPDFQALDKAFRESGNAKVPAAAIPLFEDLFTQTCEAEEVRRVLKQRKAHSSGITMLRLRFYVAGLEGLPGAETFAVQRGASGDAELATEDSIALIPPSDIDAILAKLDELATTRGREGNS</sequence>
<dbReference type="Proteomes" id="UP000605086">
    <property type="component" value="Unassembled WGS sequence"/>
</dbReference>
<keyword evidence="3" id="KW-1185">Reference proteome</keyword>
<protein>
    <submittedName>
        <fullName evidence="2">Uncharacterized protein</fullName>
    </submittedName>
</protein>
<name>A0ABX2KV33_9PROT</name>
<accession>A0ABX2KV33</accession>